<dbReference type="OrthoDB" id="1421172at2"/>
<organism evidence="2 3">
    <name type="scientific">Flavobacterium terrigena</name>
    <dbReference type="NCBI Taxonomy" id="402734"/>
    <lineage>
        <taxon>Bacteria</taxon>
        <taxon>Pseudomonadati</taxon>
        <taxon>Bacteroidota</taxon>
        <taxon>Flavobacteriia</taxon>
        <taxon>Flavobacteriales</taxon>
        <taxon>Flavobacteriaceae</taxon>
        <taxon>Flavobacterium</taxon>
    </lineage>
</organism>
<keyword evidence="3" id="KW-1185">Reference proteome</keyword>
<evidence type="ECO:0000313" key="3">
    <source>
        <dbReference type="Proteomes" id="UP000199702"/>
    </source>
</evidence>
<feature type="domain" description="Letm1 RBD" evidence="1">
    <location>
        <begin position="341"/>
        <end position="393"/>
    </location>
</feature>
<proteinExistence type="predicted"/>
<protein>
    <submittedName>
        <fullName evidence="2">LETM1-like protein</fullName>
    </submittedName>
</protein>
<dbReference type="InterPro" id="IPR033122">
    <property type="entry name" value="LETM1-like_RBD"/>
</dbReference>
<dbReference type="NCBIfam" id="NF040639">
    <property type="entry name" value="LETM1_rel_film"/>
    <property type="match status" value="1"/>
</dbReference>
<name>A0A1H6QIZ8_9FLAO</name>
<dbReference type="Proteomes" id="UP000199702">
    <property type="component" value="Unassembled WGS sequence"/>
</dbReference>
<dbReference type="AlphaFoldDB" id="A0A1H6QIZ8"/>
<dbReference type="EMBL" id="FNYA01000001">
    <property type="protein sequence ID" value="SEI43739.1"/>
    <property type="molecule type" value="Genomic_DNA"/>
</dbReference>
<accession>A0A1H6QIZ8</accession>
<dbReference type="GO" id="GO:0043022">
    <property type="term" value="F:ribosome binding"/>
    <property type="evidence" value="ECO:0007669"/>
    <property type="project" value="InterPro"/>
</dbReference>
<evidence type="ECO:0000259" key="1">
    <source>
        <dbReference type="Pfam" id="PF07766"/>
    </source>
</evidence>
<evidence type="ECO:0000313" key="2">
    <source>
        <dbReference type="EMBL" id="SEI43739.1"/>
    </source>
</evidence>
<dbReference type="RefSeq" id="WP_091307564.1">
    <property type="nucleotide sequence ID" value="NZ_CBCSJU010000001.1"/>
</dbReference>
<reference evidence="3" key="1">
    <citation type="submission" date="2016-10" db="EMBL/GenBank/DDBJ databases">
        <authorList>
            <person name="Varghese N."/>
            <person name="Submissions S."/>
        </authorList>
    </citation>
    <scope>NUCLEOTIDE SEQUENCE [LARGE SCALE GENOMIC DNA]</scope>
    <source>
        <strain evidence="3">DSM 17934</strain>
    </source>
</reference>
<dbReference type="Pfam" id="PF07766">
    <property type="entry name" value="LETM1_RBD"/>
    <property type="match status" value="1"/>
</dbReference>
<sequence>MQINPSINGWIEKYLNQYANEIAHYATDEDFFVACQKSGLIYGYVVNYHLNSDIDDKKWDTEEKIKVGFLSTLIALYKRKRGNDVEGFLETIIQFYDQISKGKFSFMKMVLPDGNSYQKLESIINERLQTNDNIVTKNFTHMVTNAMLFIDVLAFEFYLENTTISLDFFKDLERKCMALIMLSLNIKIDKSEYDLMLLKMFENSLRYSKVSKINSDEIINVIFEGNRSVLESLYLHEVAHMTLLSDGVVYENEQKFLDEFTSKLNLNKTNQNTGYELVEFINKHKKELPFFNLNHPVKQFYNNTQDNIGKLVSRNKSRLIKELSESKELVKLLRKSTQSDLSFEEKKKVKKQLLDICKTIPSLTIFLLPGGGLLLPILIKFIPQLLPSAFNENLND</sequence>
<dbReference type="STRING" id="402734.SAMN05660918_0568"/>
<gene>
    <name evidence="2" type="ORF">SAMN05660918_0568</name>
</gene>